<feature type="region of interest" description="Disordered" evidence="1">
    <location>
        <begin position="1"/>
        <end position="69"/>
    </location>
</feature>
<keyword evidence="3" id="KW-1185">Reference proteome</keyword>
<proteinExistence type="predicted"/>
<reference evidence="2 3" key="3">
    <citation type="journal article" date="2010" name="BMC Genomics">
        <title>Transcriptome sequencing and comparative analysis of cucumber flowers with different sex types.</title>
        <authorList>
            <person name="Guo S."/>
            <person name="Zheng Y."/>
            <person name="Joung J.G."/>
            <person name="Liu S."/>
            <person name="Zhang Z."/>
            <person name="Crasta O.R."/>
            <person name="Sobral B.W."/>
            <person name="Xu Y."/>
            <person name="Huang S."/>
            <person name="Fei Z."/>
        </authorList>
    </citation>
    <scope>NUCLEOTIDE SEQUENCE [LARGE SCALE GENOMIC DNA]</scope>
    <source>
        <strain evidence="3">cv. 9930</strain>
    </source>
</reference>
<feature type="compositionally biased region" description="Basic residues" evidence="1">
    <location>
        <begin position="10"/>
        <end position="23"/>
    </location>
</feature>
<dbReference type="Proteomes" id="UP000029981">
    <property type="component" value="Chromosome 2"/>
</dbReference>
<protein>
    <submittedName>
        <fullName evidence="2">Uncharacterized protein</fullName>
    </submittedName>
</protein>
<evidence type="ECO:0000256" key="1">
    <source>
        <dbReference type="SAM" id="MobiDB-lite"/>
    </source>
</evidence>
<dbReference type="Gramene" id="KGN60935">
    <property type="protein sequence ID" value="KGN60935"/>
    <property type="gene ID" value="Csa_2G028470"/>
</dbReference>
<reference evidence="2 3" key="4">
    <citation type="journal article" date="2011" name="BMC Genomics">
        <title>RNA-Seq improves annotation of protein-coding genes in the cucumber genome.</title>
        <authorList>
            <person name="Li Z."/>
            <person name="Zhang Z."/>
            <person name="Yan P."/>
            <person name="Huang S."/>
            <person name="Fei Z."/>
            <person name="Lin K."/>
        </authorList>
    </citation>
    <scope>NUCLEOTIDE SEQUENCE [LARGE SCALE GENOMIC DNA]</scope>
    <source>
        <strain evidence="3">cv. 9930</strain>
    </source>
</reference>
<organism evidence="2 3">
    <name type="scientific">Cucumis sativus</name>
    <name type="common">Cucumber</name>
    <dbReference type="NCBI Taxonomy" id="3659"/>
    <lineage>
        <taxon>Eukaryota</taxon>
        <taxon>Viridiplantae</taxon>
        <taxon>Streptophyta</taxon>
        <taxon>Embryophyta</taxon>
        <taxon>Tracheophyta</taxon>
        <taxon>Spermatophyta</taxon>
        <taxon>Magnoliopsida</taxon>
        <taxon>eudicotyledons</taxon>
        <taxon>Gunneridae</taxon>
        <taxon>Pentapetalae</taxon>
        <taxon>rosids</taxon>
        <taxon>fabids</taxon>
        <taxon>Cucurbitales</taxon>
        <taxon>Cucurbitaceae</taxon>
        <taxon>Benincaseae</taxon>
        <taxon>Cucumis</taxon>
    </lineage>
</organism>
<accession>A0A0A0LFV6</accession>
<evidence type="ECO:0000313" key="3">
    <source>
        <dbReference type="Proteomes" id="UP000029981"/>
    </source>
</evidence>
<gene>
    <name evidence="2" type="ORF">Csa_2G028470</name>
</gene>
<dbReference type="AlphaFoldDB" id="A0A0A0LFV6"/>
<name>A0A0A0LFV6_CUCSA</name>
<dbReference type="EMBL" id="CM002923">
    <property type="protein sequence ID" value="KGN60935.1"/>
    <property type="molecule type" value="Genomic_DNA"/>
</dbReference>
<feature type="compositionally biased region" description="Basic and acidic residues" evidence="1">
    <location>
        <begin position="56"/>
        <end position="69"/>
    </location>
</feature>
<reference evidence="2 3" key="2">
    <citation type="journal article" date="2009" name="PLoS ONE">
        <title>An integrated genetic and cytogenetic map of the cucumber genome.</title>
        <authorList>
            <person name="Ren Y."/>
            <person name="Zhang Z."/>
            <person name="Liu J."/>
            <person name="Staub J.E."/>
            <person name="Han Y."/>
            <person name="Cheng Z."/>
            <person name="Li X."/>
            <person name="Lu J."/>
            <person name="Miao H."/>
            <person name="Kang H."/>
            <person name="Xie B."/>
            <person name="Gu X."/>
            <person name="Wang X."/>
            <person name="Du Y."/>
            <person name="Jin W."/>
            <person name="Huang S."/>
        </authorList>
    </citation>
    <scope>NUCLEOTIDE SEQUENCE [LARGE SCALE GENOMIC DNA]</scope>
    <source>
        <strain evidence="3">cv. 9930</strain>
    </source>
</reference>
<sequence length="69" mass="8020">MKVIEIQTEKKRKRKKKKRQRFHHNLEQNVKETRIGQGLSTASTRDDDGGNGGGDCLEKRGKSEIEKRR</sequence>
<feature type="compositionally biased region" description="Basic and acidic residues" evidence="1">
    <location>
        <begin position="24"/>
        <end position="34"/>
    </location>
</feature>
<reference evidence="2 3" key="1">
    <citation type="journal article" date="2009" name="Nat. Genet.">
        <title>The genome of the cucumber, Cucumis sativus L.</title>
        <authorList>
            <person name="Huang S."/>
            <person name="Li R."/>
            <person name="Zhang Z."/>
            <person name="Li L."/>
            <person name="Gu X."/>
            <person name="Fan W."/>
            <person name="Lucas W.J."/>
            <person name="Wang X."/>
            <person name="Xie B."/>
            <person name="Ni P."/>
            <person name="Ren Y."/>
            <person name="Zhu H."/>
            <person name="Li J."/>
            <person name="Lin K."/>
            <person name="Jin W."/>
            <person name="Fei Z."/>
            <person name="Li G."/>
            <person name="Staub J."/>
            <person name="Kilian A."/>
            <person name="van der Vossen E.A."/>
            <person name="Wu Y."/>
            <person name="Guo J."/>
            <person name="He J."/>
            <person name="Jia Z."/>
            <person name="Ren Y."/>
            <person name="Tian G."/>
            <person name="Lu Y."/>
            <person name="Ruan J."/>
            <person name="Qian W."/>
            <person name="Wang M."/>
            <person name="Huang Q."/>
            <person name="Li B."/>
            <person name="Xuan Z."/>
            <person name="Cao J."/>
            <person name="Asan"/>
            <person name="Wu Z."/>
            <person name="Zhang J."/>
            <person name="Cai Q."/>
            <person name="Bai Y."/>
            <person name="Zhao B."/>
            <person name="Han Y."/>
            <person name="Li Y."/>
            <person name="Li X."/>
            <person name="Wang S."/>
            <person name="Shi Q."/>
            <person name="Liu S."/>
            <person name="Cho W.K."/>
            <person name="Kim J.Y."/>
            <person name="Xu Y."/>
            <person name="Heller-Uszynska K."/>
            <person name="Miao H."/>
            <person name="Cheng Z."/>
            <person name="Zhang S."/>
            <person name="Wu J."/>
            <person name="Yang Y."/>
            <person name="Kang H."/>
            <person name="Li M."/>
            <person name="Liang H."/>
            <person name="Ren X."/>
            <person name="Shi Z."/>
            <person name="Wen M."/>
            <person name="Jian M."/>
            <person name="Yang H."/>
            <person name="Zhang G."/>
            <person name="Yang Z."/>
            <person name="Chen R."/>
            <person name="Liu S."/>
            <person name="Li J."/>
            <person name="Ma L."/>
            <person name="Liu H."/>
            <person name="Zhou Y."/>
            <person name="Zhao J."/>
            <person name="Fang X."/>
            <person name="Li G."/>
            <person name="Fang L."/>
            <person name="Li Y."/>
            <person name="Liu D."/>
            <person name="Zheng H."/>
            <person name="Zhang Y."/>
            <person name="Qin N."/>
            <person name="Li Z."/>
            <person name="Yang G."/>
            <person name="Yang S."/>
            <person name="Bolund L."/>
            <person name="Kristiansen K."/>
            <person name="Zheng H."/>
            <person name="Li S."/>
            <person name="Zhang X."/>
            <person name="Yang H."/>
            <person name="Wang J."/>
            <person name="Sun R."/>
            <person name="Zhang B."/>
            <person name="Jiang S."/>
            <person name="Wang J."/>
            <person name="Du Y."/>
            <person name="Li S."/>
        </authorList>
    </citation>
    <scope>NUCLEOTIDE SEQUENCE [LARGE SCALE GENOMIC DNA]</scope>
    <source>
        <strain evidence="3">cv. 9930</strain>
    </source>
</reference>
<evidence type="ECO:0000313" key="2">
    <source>
        <dbReference type="EMBL" id="KGN60935.1"/>
    </source>
</evidence>